<reference evidence="13 14" key="1">
    <citation type="submission" date="2018-02" db="EMBL/GenBank/DDBJ databases">
        <title>Genomic Encyclopedia of Archaeal and Bacterial Type Strains, Phase II (KMG-II): from individual species to whole genera.</title>
        <authorList>
            <person name="Goeker M."/>
        </authorList>
    </citation>
    <scope>NUCLEOTIDE SEQUENCE [LARGE SCALE GENOMIC DNA]</scope>
    <source>
        <strain evidence="13 14">DSM 22857</strain>
    </source>
</reference>
<organism evidence="13 14">
    <name type="scientific">Kineococcus xinjiangensis</name>
    <dbReference type="NCBI Taxonomy" id="512762"/>
    <lineage>
        <taxon>Bacteria</taxon>
        <taxon>Bacillati</taxon>
        <taxon>Actinomycetota</taxon>
        <taxon>Actinomycetes</taxon>
        <taxon>Kineosporiales</taxon>
        <taxon>Kineosporiaceae</taxon>
        <taxon>Kineococcus</taxon>
    </lineage>
</organism>
<evidence type="ECO:0000256" key="8">
    <source>
        <dbReference type="ARBA" id="ARBA00023152"/>
    </source>
</evidence>
<dbReference type="GO" id="GO:0003872">
    <property type="term" value="F:6-phosphofructokinase activity"/>
    <property type="evidence" value="ECO:0007669"/>
    <property type="project" value="UniProtKB-UniRule"/>
</dbReference>
<evidence type="ECO:0000256" key="2">
    <source>
        <dbReference type="ARBA" id="ARBA00022679"/>
    </source>
</evidence>
<keyword evidence="3 10" id="KW-0479">Metal-binding</keyword>
<dbReference type="PANTHER" id="PTHR45770">
    <property type="entry name" value="ATP-DEPENDENT 6-PHOSPHOFRUCTOKINASE 1"/>
    <property type="match status" value="1"/>
</dbReference>
<feature type="active site" description="Proton acceptor" evidence="10">
    <location>
        <position position="226"/>
    </location>
</feature>
<comment type="caution">
    <text evidence="13">The sequence shown here is derived from an EMBL/GenBank/DDBJ whole genome shotgun (WGS) entry which is preliminary data.</text>
</comment>
<sequence>MDSGTNHDADTGTGGGRGRPIDFSVDTLGPCTVESPLAPRLNARRTTHHYVQPTDRVLFDDTLSKIERREGPVAELPALEPCGPREKIFFDPSKTRVGIVTCGGLCPGINNVIRGLVSELSTHYGVRRIYGFRNGYQGFIPRYGHDVVDLTPESVEGIDAEGGTILGSSRGQQDVGEIADCLERMGISILFVVGGDGTMRGAQKISAELRERGQKTAVVCVPKTIDNDIPFIDQSFGFQTAFSEATRSIRSAKVEARTAPNGVSVVKLMGRHSGFIACYAALAQNDADYVLIPEVPFQLDGPHGFLADLRSRVKEQGHAVVVVAEGAGQELFEADEARDASGNKRLQDVGPLLRQRITDDFAEHGLELNFRYIDPSYVIRSVPANPYDAVYCIRLAHAAVHAAMAGRTNMVVGRWRRRFVHIPIAMAVSSRNQVDPNGDLWWSVLEATGQPWSFGDVDSPQVQVFGGQ</sequence>
<dbReference type="GO" id="GO:0046872">
    <property type="term" value="F:metal ion binding"/>
    <property type="evidence" value="ECO:0007669"/>
    <property type="project" value="UniProtKB-KW"/>
</dbReference>
<evidence type="ECO:0000256" key="6">
    <source>
        <dbReference type="ARBA" id="ARBA00022840"/>
    </source>
</evidence>
<dbReference type="InterPro" id="IPR000023">
    <property type="entry name" value="Phosphofructokinase_dom"/>
</dbReference>
<dbReference type="InterPro" id="IPR050929">
    <property type="entry name" value="PFKA"/>
</dbReference>
<feature type="region of interest" description="Disordered" evidence="11">
    <location>
        <begin position="1"/>
        <end position="23"/>
    </location>
</feature>
<feature type="binding site" evidence="10">
    <location>
        <begin position="224"/>
        <end position="226"/>
    </location>
    <ligand>
        <name>substrate</name>
    </ligand>
</feature>
<name>A0A2S6IVC6_9ACTN</name>
<keyword evidence="10" id="KW-0963">Cytoplasm</keyword>
<feature type="binding site" evidence="10">
    <location>
        <begin position="195"/>
        <end position="198"/>
    </location>
    <ligand>
        <name>ATP</name>
        <dbReference type="ChEBI" id="CHEBI:30616"/>
    </ligand>
</feature>
<comment type="similarity">
    <text evidence="10">Belongs to the phosphofructokinase type A (PFKA) family. PPi-dependent PFK group II subfamily. Atypical ATP-dependent clade 'X' sub-subfamily.</text>
</comment>
<dbReference type="OrthoDB" id="9802503at2"/>
<dbReference type="InterPro" id="IPR012004">
    <property type="entry name" value="PyroP-dep_PFK_TP0108"/>
</dbReference>
<keyword evidence="8 10" id="KW-0324">Glycolysis</keyword>
<dbReference type="Pfam" id="PF00365">
    <property type="entry name" value="PFK"/>
    <property type="match status" value="1"/>
</dbReference>
<evidence type="ECO:0000256" key="5">
    <source>
        <dbReference type="ARBA" id="ARBA00022777"/>
    </source>
</evidence>
<dbReference type="AlphaFoldDB" id="A0A2S6IVC6"/>
<comment type="cofactor">
    <cofactor evidence="1 10">
        <name>Mg(2+)</name>
        <dbReference type="ChEBI" id="CHEBI:18420"/>
    </cofactor>
</comment>
<evidence type="ECO:0000256" key="9">
    <source>
        <dbReference type="ARBA" id="ARBA00048070"/>
    </source>
</evidence>
<dbReference type="EMBL" id="PTJD01000002">
    <property type="protein sequence ID" value="PPK98103.1"/>
    <property type="molecule type" value="Genomic_DNA"/>
</dbReference>
<dbReference type="SUPFAM" id="SSF53784">
    <property type="entry name" value="Phosphofructokinase"/>
    <property type="match status" value="1"/>
</dbReference>
<feature type="binding site" evidence="10">
    <location>
        <position position="325"/>
    </location>
    <ligand>
        <name>substrate</name>
    </ligand>
</feature>
<keyword evidence="7 10" id="KW-0460">Magnesium</keyword>
<dbReference type="Gene3D" id="3.40.50.450">
    <property type="match status" value="1"/>
</dbReference>
<dbReference type="GO" id="GO:0005524">
    <property type="term" value="F:ATP binding"/>
    <property type="evidence" value="ECO:0007669"/>
    <property type="project" value="UniProtKB-KW"/>
</dbReference>
<comment type="function">
    <text evidence="10">Catalyzes the phosphorylation of D-fructose 6-phosphate to fructose 1,6-bisphosphate by ATP, the first committing step of glycolysis.</text>
</comment>
<evidence type="ECO:0000256" key="4">
    <source>
        <dbReference type="ARBA" id="ARBA00022741"/>
    </source>
</evidence>
<comment type="pathway">
    <text evidence="10">Carbohydrate degradation; glycolysis; D-glyceraldehyde 3-phosphate and glycerone phosphate from D-glucose: step 3/4.</text>
</comment>
<dbReference type="PIRSF" id="PIRSF000534">
    <property type="entry name" value="PPi_PFK_TP0108"/>
    <property type="match status" value="1"/>
</dbReference>
<feature type="binding site" evidence="10">
    <location>
        <begin position="170"/>
        <end position="171"/>
    </location>
    <ligand>
        <name>ATP</name>
        <dbReference type="ChEBI" id="CHEBI:30616"/>
    </ligand>
</feature>
<evidence type="ECO:0000256" key="10">
    <source>
        <dbReference type="HAMAP-Rule" id="MF_01981"/>
    </source>
</evidence>
<accession>A0A2S6IVC6</accession>
<evidence type="ECO:0000256" key="3">
    <source>
        <dbReference type="ARBA" id="ARBA00022723"/>
    </source>
</evidence>
<dbReference type="NCBIfam" id="NF005301">
    <property type="entry name" value="PRK06830.1"/>
    <property type="match status" value="1"/>
</dbReference>
<dbReference type="EC" id="2.7.1.11" evidence="10"/>
<keyword evidence="14" id="KW-1185">Reference proteome</keyword>
<keyword evidence="5 10" id="KW-0418">Kinase</keyword>
<feature type="binding site" evidence="10">
    <location>
        <position position="104"/>
    </location>
    <ligand>
        <name>ATP</name>
        <dbReference type="ChEBI" id="CHEBI:30616"/>
    </ligand>
</feature>
<evidence type="ECO:0000313" key="13">
    <source>
        <dbReference type="EMBL" id="PPK98103.1"/>
    </source>
</evidence>
<dbReference type="FunFam" id="3.40.50.450:FF:000002">
    <property type="entry name" value="ATP-dependent 6-phosphofructokinase"/>
    <property type="match status" value="1"/>
</dbReference>
<protein>
    <recommendedName>
        <fullName evidence="10">ATP-dependent 6-phosphofructokinase</fullName>
        <shortName evidence="10">ATP-PFK</shortName>
        <shortName evidence="10">Phosphofructokinase</shortName>
        <ecNumber evidence="10">2.7.1.11</ecNumber>
    </recommendedName>
    <alternativeName>
        <fullName evidence="10">Phosphohexokinase</fullName>
    </alternativeName>
</protein>
<feature type="binding site" evidence="10">
    <location>
        <begin position="377"/>
        <end position="380"/>
    </location>
    <ligand>
        <name>substrate</name>
    </ligand>
</feature>
<keyword evidence="2 10" id="KW-0808">Transferase</keyword>
<feature type="site" description="Important for substrate specificity; cannot use PPi as phosphoryl donor" evidence="10">
    <location>
        <position position="197"/>
    </location>
</feature>
<gene>
    <name evidence="10" type="primary">pfkA</name>
    <name evidence="13" type="ORF">CLV92_102256</name>
</gene>
<dbReference type="UniPathway" id="UPA00109">
    <property type="reaction ID" value="UER00182"/>
</dbReference>
<feature type="binding site" evidence="10">
    <location>
        <position position="196"/>
    </location>
    <ligand>
        <name>Mg(2+)</name>
        <dbReference type="ChEBI" id="CHEBI:18420"/>
        <note>catalytic</note>
    </ligand>
</feature>
<dbReference type="HAMAP" id="MF_01981">
    <property type="entry name" value="Phosphofructokinase_II_X"/>
    <property type="match status" value="1"/>
</dbReference>
<dbReference type="InterPro" id="IPR035966">
    <property type="entry name" value="PKF_sf"/>
</dbReference>
<keyword evidence="4 10" id="KW-0547">Nucleotide-binding</keyword>
<evidence type="ECO:0000256" key="1">
    <source>
        <dbReference type="ARBA" id="ARBA00001946"/>
    </source>
</evidence>
<feature type="domain" description="Phosphofructokinase" evidence="12">
    <location>
        <begin position="96"/>
        <end position="402"/>
    </location>
</feature>
<proteinExistence type="inferred from homology"/>
<dbReference type="InterPro" id="IPR022953">
    <property type="entry name" value="ATP_PFK"/>
</dbReference>
<evidence type="ECO:0000256" key="7">
    <source>
        <dbReference type="ARBA" id="ARBA00022842"/>
    </source>
</evidence>
<dbReference type="Proteomes" id="UP000239485">
    <property type="component" value="Unassembled WGS sequence"/>
</dbReference>
<dbReference type="RefSeq" id="WP_104431672.1">
    <property type="nucleotide sequence ID" value="NZ_PTJD01000002.1"/>
</dbReference>
<dbReference type="PRINTS" id="PR00476">
    <property type="entry name" value="PHFRCTKINASE"/>
</dbReference>
<evidence type="ECO:0000259" key="12">
    <source>
        <dbReference type="Pfam" id="PF00365"/>
    </source>
</evidence>
<comment type="subunit">
    <text evidence="10">Homodimer.</text>
</comment>
<keyword evidence="6 10" id="KW-0067">ATP-binding</keyword>
<dbReference type="GO" id="GO:0006002">
    <property type="term" value="P:fructose 6-phosphate metabolic process"/>
    <property type="evidence" value="ECO:0007669"/>
    <property type="project" value="InterPro"/>
</dbReference>
<evidence type="ECO:0000313" key="14">
    <source>
        <dbReference type="Proteomes" id="UP000239485"/>
    </source>
</evidence>
<comment type="subcellular location">
    <subcellularLocation>
        <location evidence="10">Cytoplasm</location>
    </subcellularLocation>
</comment>
<feature type="compositionally biased region" description="Basic and acidic residues" evidence="11">
    <location>
        <begin position="1"/>
        <end position="10"/>
    </location>
</feature>
<comment type="catalytic activity">
    <reaction evidence="9 10">
        <text>beta-D-fructose 6-phosphate + ATP = beta-D-fructose 1,6-bisphosphate + ADP + H(+)</text>
        <dbReference type="Rhea" id="RHEA:16109"/>
        <dbReference type="ChEBI" id="CHEBI:15378"/>
        <dbReference type="ChEBI" id="CHEBI:30616"/>
        <dbReference type="ChEBI" id="CHEBI:32966"/>
        <dbReference type="ChEBI" id="CHEBI:57634"/>
        <dbReference type="ChEBI" id="CHEBI:456216"/>
        <dbReference type="EC" id="2.7.1.11"/>
    </reaction>
</comment>
<evidence type="ECO:0000256" key="11">
    <source>
        <dbReference type="SAM" id="MobiDB-lite"/>
    </source>
</evidence>
<dbReference type="GO" id="GO:0005737">
    <property type="term" value="C:cytoplasm"/>
    <property type="evidence" value="ECO:0007669"/>
    <property type="project" value="UniProtKB-SubCell"/>
</dbReference>
<feature type="binding site" evidence="10">
    <location>
        <begin position="269"/>
        <end position="271"/>
    </location>
    <ligand>
        <name>substrate</name>
    </ligand>
</feature>